<organism evidence="13 14">
    <name type="scientific">Ceratopteris richardii</name>
    <name type="common">Triangle waterfern</name>
    <dbReference type="NCBI Taxonomy" id="49495"/>
    <lineage>
        <taxon>Eukaryota</taxon>
        <taxon>Viridiplantae</taxon>
        <taxon>Streptophyta</taxon>
        <taxon>Embryophyta</taxon>
        <taxon>Tracheophyta</taxon>
        <taxon>Polypodiopsida</taxon>
        <taxon>Polypodiidae</taxon>
        <taxon>Polypodiales</taxon>
        <taxon>Pteridineae</taxon>
        <taxon>Pteridaceae</taxon>
        <taxon>Parkerioideae</taxon>
        <taxon>Ceratopteris</taxon>
    </lineage>
</organism>
<gene>
    <name evidence="13" type="ORF">KP509_06G065200</name>
</gene>
<evidence type="ECO:0000256" key="7">
    <source>
        <dbReference type="ARBA" id="ARBA00023146"/>
    </source>
</evidence>
<dbReference type="HAMAP" id="MF_00127">
    <property type="entry name" value="His_tRNA_synth"/>
    <property type="match status" value="1"/>
</dbReference>
<dbReference type="InterPro" id="IPR036621">
    <property type="entry name" value="Anticodon-bd_dom_sf"/>
</dbReference>
<keyword evidence="5" id="KW-0067">ATP-binding</keyword>
<keyword evidence="3" id="KW-0436">Ligase</keyword>
<dbReference type="EMBL" id="CM035411">
    <property type="protein sequence ID" value="KAH7435440.1"/>
    <property type="molecule type" value="Genomic_DNA"/>
</dbReference>
<dbReference type="Gene3D" id="3.30.930.10">
    <property type="entry name" value="Bira Bifunctional Protein, Domain 2"/>
    <property type="match status" value="1"/>
</dbReference>
<dbReference type="SUPFAM" id="SSF52954">
    <property type="entry name" value="Class II aaRS ABD-related"/>
    <property type="match status" value="1"/>
</dbReference>
<dbReference type="PANTHER" id="PTHR43707:SF1">
    <property type="entry name" value="HISTIDINE--TRNA LIGASE, MITOCHONDRIAL-RELATED"/>
    <property type="match status" value="1"/>
</dbReference>
<evidence type="ECO:0000313" key="14">
    <source>
        <dbReference type="Proteomes" id="UP000825935"/>
    </source>
</evidence>
<dbReference type="FunFam" id="3.40.50.800:FF:000017">
    <property type="entry name" value="Histidine--tRNA ligase chloroplastic/mitochondrial"/>
    <property type="match status" value="1"/>
</dbReference>
<dbReference type="OrthoDB" id="1906957at2759"/>
<dbReference type="Pfam" id="PF13393">
    <property type="entry name" value="tRNA-synt_His"/>
    <property type="match status" value="1"/>
</dbReference>
<keyword evidence="14" id="KW-1185">Reference proteome</keyword>
<evidence type="ECO:0000256" key="9">
    <source>
        <dbReference type="ARBA" id="ARBA00047639"/>
    </source>
</evidence>
<dbReference type="CDD" id="cd00773">
    <property type="entry name" value="HisRS-like_core"/>
    <property type="match status" value="1"/>
</dbReference>
<feature type="domain" description="Aminoacyl-transfer RNA synthetases class-II family profile" evidence="12">
    <location>
        <begin position="92"/>
        <end position="433"/>
    </location>
</feature>
<evidence type="ECO:0000256" key="6">
    <source>
        <dbReference type="ARBA" id="ARBA00022917"/>
    </source>
</evidence>
<evidence type="ECO:0000256" key="10">
    <source>
        <dbReference type="PIRSR" id="PIRSR001549-1"/>
    </source>
</evidence>
<dbReference type="InterPro" id="IPR015807">
    <property type="entry name" value="His-tRNA-ligase"/>
</dbReference>
<comment type="similarity">
    <text evidence="1">Belongs to the class-II aminoacyl-tRNA synthetase family.</text>
</comment>
<dbReference type="PROSITE" id="PS50862">
    <property type="entry name" value="AA_TRNA_LIGASE_II"/>
    <property type="match status" value="1"/>
</dbReference>
<dbReference type="EC" id="6.1.1.21" evidence="2"/>
<feature type="binding site" evidence="10">
    <location>
        <position position="351"/>
    </location>
    <ligand>
        <name>L-histidine</name>
        <dbReference type="ChEBI" id="CHEBI:57595"/>
    </ligand>
</feature>
<dbReference type="GO" id="GO:0005524">
    <property type="term" value="F:ATP binding"/>
    <property type="evidence" value="ECO:0007669"/>
    <property type="project" value="UniProtKB-KW"/>
</dbReference>
<accession>A0A8T2ULL7</accession>
<evidence type="ECO:0000256" key="2">
    <source>
        <dbReference type="ARBA" id="ARBA00012815"/>
    </source>
</evidence>
<dbReference type="InterPro" id="IPR006195">
    <property type="entry name" value="aa-tRNA-synth_II"/>
</dbReference>
<dbReference type="PIRSF" id="PIRSF001549">
    <property type="entry name" value="His-tRNA_synth"/>
    <property type="match status" value="1"/>
</dbReference>
<feature type="binding site" evidence="10">
    <location>
        <position position="193"/>
    </location>
    <ligand>
        <name>L-histidine</name>
        <dbReference type="ChEBI" id="CHEBI:57595"/>
    </ligand>
</feature>
<dbReference type="GO" id="GO:0004821">
    <property type="term" value="F:histidine-tRNA ligase activity"/>
    <property type="evidence" value="ECO:0007669"/>
    <property type="project" value="UniProtKB-EC"/>
</dbReference>
<comment type="caution">
    <text evidence="13">The sequence shown here is derived from an EMBL/GenBank/DDBJ whole genome shotgun (WGS) entry which is preliminary data.</text>
</comment>
<dbReference type="Gene3D" id="3.40.50.800">
    <property type="entry name" value="Anticodon-binding domain"/>
    <property type="match status" value="1"/>
</dbReference>
<dbReference type="PANTHER" id="PTHR43707">
    <property type="entry name" value="HISTIDYL-TRNA SYNTHETASE"/>
    <property type="match status" value="1"/>
</dbReference>
<dbReference type="FunFam" id="3.30.930.10:FF:000054">
    <property type="entry name" value="Histidine--tRNA ligase chloroplastic/mitochondrial"/>
    <property type="match status" value="1"/>
</dbReference>
<dbReference type="Proteomes" id="UP000825935">
    <property type="component" value="Chromosome 6"/>
</dbReference>
<evidence type="ECO:0000256" key="4">
    <source>
        <dbReference type="ARBA" id="ARBA00022741"/>
    </source>
</evidence>
<feature type="region of interest" description="Disordered" evidence="11">
    <location>
        <begin position="62"/>
        <end position="95"/>
    </location>
</feature>
<feature type="binding site" evidence="10">
    <location>
        <begin position="163"/>
        <end position="165"/>
    </location>
    <ligand>
        <name>L-histidine</name>
        <dbReference type="ChEBI" id="CHEBI:57595"/>
    </ligand>
</feature>
<evidence type="ECO:0000256" key="3">
    <source>
        <dbReference type="ARBA" id="ARBA00022598"/>
    </source>
</evidence>
<dbReference type="NCBIfam" id="TIGR00442">
    <property type="entry name" value="hisS"/>
    <property type="match status" value="1"/>
</dbReference>
<feature type="binding site" evidence="10">
    <location>
        <begin position="355"/>
        <end position="356"/>
    </location>
    <ligand>
        <name>L-histidine</name>
        <dbReference type="ChEBI" id="CHEBI:57595"/>
    </ligand>
</feature>
<dbReference type="GO" id="GO:0005737">
    <property type="term" value="C:cytoplasm"/>
    <property type="evidence" value="ECO:0007669"/>
    <property type="project" value="InterPro"/>
</dbReference>
<sequence length="513" mass="57099">MRLACSRTACLASIPWMPSRASIVFRAHISPSHAAGLFQTQSLQLGASCSFSEHRTYAAVDATSGKITEPGRGPASAGPPPVVESIDYNPPRGTRDFPPDEMRLRSWLFQQFREVSRLFAFEEVDFPVLESEALFVRKAGEEITQQLYNFEDKGGRRVSLRPELTPSLARLVLQKGKALPLPVKWFAIGQCWRYERMTRGRRREHYQWNMDILGIPGVEAEVELLSAIVTFFKKVGISSNDVGIKISSRKVLQSLLERFEVPPGSFAAVCVVVDKVEKITRKEVEEELLKLGVLKDAADGILNALSVRSLTELEGLLGTESEAVRDLKQLFSLANGYGFADWLVFDASVVRGLAYYTGTVFEGFDKEGKLRAICGGGRYDRLLSTFGGEDTPACGFGFGDAVIVELLKDRGLLPSLQQEIDFIVFPLEEVLRPQAGLVTTKLREAGCVVELILESKKMKWAFKHAERLQAKQLVLLGSSEWERGCVRVKNLSSREEEDISIDELITKANTSKE</sequence>
<evidence type="ECO:0000313" key="13">
    <source>
        <dbReference type="EMBL" id="KAH7435440.1"/>
    </source>
</evidence>
<reference evidence="13" key="1">
    <citation type="submission" date="2021-08" db="EMBL/GenBank/DDBJ databases">
        <title>WGS assembly of Ceratopteris richardii.</title>
        <authorList>
            <person name="Marchant D.B."/>
            <person name="Chen G."/>
            <person name="Jenkins J."/>
            <person name="Shu S."/>
            <person name="Leebens-Mack J."/>
            <person name="Grimwood J."/>
            <person name="Schmutz J."/>
            <person name="Soltis P."/>
            <person name="Soltis D."/>
            <person name="Chen Z.-H."/>
        </authorList>
    </citation>
    <scope>NUCLEOTIDE SEQUENCE</scope>
    <source>
        <strain evidence="13">Whitten #5841</strain>
        <tissue evidence="13">Leaf</tissue>
    </source>
</reference>
<feature type="binding site" evidence="10">
    <location>
        <position position="207"/>
    </location>
    <ligand>
        <name>L-histidine</name>
        <dbReference type="ChEBI" id="CHEBI:57595"/>
    </ligand>
</feature>
<keyword evidence="6" id="KW-0648">Protein biosynthesis</keyword>
<keyword evidence="4" id="KW-0547">Nucleotide-binding</keyword>
<proteinExistence type="inferred from homology"/>
<feature type="binding site" evidence="10">
    <location>
        <position position="211"/>
    </location>
    <ligand>
        <name>L-histidine</name>
        <dbReference type="ChEBI" id="CHEBI:57595"/>
    </ligand>
</feature>
<dbReference type="OMA" id="CGGGNFK"/>
<evidence type="ECO:0000259" key="12">
    <source>
        <dbReference type="PROSITE" id="PS50862"/>
    </source>
</evidence>
<evidence type="ECO:0000256" key="11">
    <source>
        <dbReference type="SAM" id="MobiDB-lite"/>
    </source>
</evidence>
<evidence type="ECO:0000256" key="1">
    <source>
        <dbReference type="ARBA" id="ARBA00008226"/>
    </source>
</evidence>
<keyword evidence="7" id="KW-0030">Aminoacyl-tRNA synthetase</keyword>
<name>A0A8T2ULL7_CERRI</name>
<protein>
    <recommendedName>
        <fullName evidence="2">histidine--tRNA ligase</fullName>
        <ecNumber evidence="2">6.1.1.21</ecNumber>
    </recommendedName>
    <alternativeName>
        <fullName evidence="8">Histidyl-tRNA synthetase</fullName>
    </alternativeName>
</protein>
<comment type="catalytic activity">
    <reaction evidence="9">
        <text>tRNA(His) + L-histidine + ATP = L-histidyl-tRNA(His) + AMP + diphosphate + H(+)</text>
        <dbReference type="Rhea" id="RHEA:17313"/>
        <dbReference type="Rhea" id="RHEA-COMP:9665"/>
        <dbReference type="Rhea" id="RHEA-COMP:9689"/>
        <dbReference type="ChEBI" id="CHEBI:15378"/>
        <dbReference type="ChEBI" id="CHEBI:30616"/>
        <dbReference type="ChEBI" id="CHEBI:33019"/>
        <dbReference type="ChEBI" id="CHEBI:57595"/>
        <dbReference type="ChEBI" id="CHEBI:78442"/>
        <dbReference type="ChEBI" id="CHEBI:78527"/>
        <dbReference type="ChEBI" id="CHEBI:456215"/>
        <dbReference type="EC" id="6.1.1.21"/>
    </reaction>
</comment>
<dbReference type="AlphaFoldDB" id="A0A8T2ULL7"/>
<evidence type="ECO:0000256" key="8">
    <source>
        <dbReference type="ARBA" id="ARBA00030619"/>
    </source>
</evidence>
<dbReference type="SUPFAM" id="SSF55681">
    <property type="entry name" value="Class II aaRS and biotin synthetases"/>
    <property type="match status" value="1"/>
</dbReference>
<dbReference type="InterPro" id="IPR004154">
    <property type="entry name" value="Anticodon-bd"/>
</dbReference>
<evidence type="ECO:0000256" key="5">
    <source>
        <dbReference type="ARBA" id="ARBA00022840"/>
    </source>
</evidence>
<dbReference type="InterPro" id="IPR041715">
    <property type="entry name" value="HisRS-like_core"/>
</dbReference>
<dbReference type="InterPro" id="IPR004516">
    <property type="entry name" value="HisRS/HisZ"/>
</dbReference>
<dbReference type="GO" id="GO:0006427">
    <property type="term" value="P:histidyl-tRNA aminoacylation"/>
    <property type="evidence" value="ECO:0007669"/>
    <property type="project" value="InterPro"/>
</dbReference>
<dbReference type="InterPro" id="IPR045864">
    <property type="entry name" value="aa-tRNA-synth_II/BPL/LPL"/>
</dbReference>
<dbReference type="Pfam" id="PF03129">
    <property type="entry name" value="HGTP_anticodon"/>
    <property type="match status" value="1"/>
</dbReference>